<name>A0A0B1T5D5_OESDE</name>
<gene>
    <name evidence="3" type="ORF">OESDEN_09572</name>
</gene>
<organism evidence="3 4">
    <name type="scientific">Oesophagostomum dentatum</name>
    <name type="common">Nodular worm</name>
    <dbReference type="NCBI Taxonomy" id="61180"/>
    <lineage>
        <taxon>Eukaryota</taxon>
        <taxon>Metazoa</taxon>
        <taxon>Ecdysozoa</taxon>
        <taxon>Nematoda</taxon>
        <taxon>Chromadorea</taxon>
        <taxon>Rhabditida</taxon>
        <taxon>Rhabditina</taxon>
        <taxon>Rhabditomorpha</taxon>
        <taxon>Strongyloidea</taxon>
        <taxon>Strongylidae</taxon>
        <taxon>Oesophagostomum</taxon>
    </lineage>
</organism>
<feature type="compositionally biased region" description="Basic and acidic residues" evidence="1">
    <location>
        <begin position="102"/>
        <end position="115"/>
    </location>
</feature>
<feature type="chain" id="PRO_5002062178" description="SXP/RAL-2 family protein Ani s 5-like cation-binding domain-containing protein" evidence="2">
    <location>
        <begin position="20"/>
        <end position="137"/>
    </location>
</feature>
<sequence length="137" mass="15656">MRPLLLVLLSTAMFSYATGQREGPDEPRGLPPHLQALPADIRAQIEVIHQNSALTREQKKEQIHQIIASLPDSVLDSLPKPPGWERLPQATRDELDRIRKDRTLTHEQRHEKMKAVFDQLPEDLRPPRPPHGGRPPQ</sequence>
<dbReference type="AlphaFoldDB" id="A0A0B1T5D5"/>
<keyword evidence="4" id="KW-1185">Reference proteome</keyword>
<evidence type="ECO:0000313" key="4">
    <source>
        <dbReference type="Proteomes" id="UP000053660"/>
    </source>
</evidence>
<evidence type="ECO:0000256" key="2">
    <source>
        <dbReference type="SAM" id="SignalP"/>
    </source>
</evidence>
<dbReference type="EMBL" id="KN552875">
    <property type="protein sequence ID" value="KHJ90585.1"/>
    <property type="molecule type" value="Genomic_DNA"/>
</dbReference>
<proteinExistence type="predicted"/>
<dbReference type="Proteomes" id="UP000053660">
    <property type="component" value="Unassembled WGS sequence"/>
</dbReference>
<accession>A0A0B1T5D5</accession>
<dbReference type="OrthoDB" id="5799464at2759"/>
<protein>
    <recommendedName>
        <fullName evidence="5">SXP/RAL-2 family protein Ani s 5-like cation-binding domain-containing protein</fullName>
    </recommendedName>
</protein>
<evidence type="ECO:0008006" key="5">
    <source>
        <dbReference type="Google" id="ProtNLM"/>
    </source>
</evidence>
<reference evidence="3 4" key="1">
    <citation type="submission" date="2014-03" db="EMBL/GenBank/DDBJ databases">
        <title>Draft genome of the hookworm Oesophagostomum dentatum.</title>
        <authorList>
            <person name="Mitreva M."/>
        </authorList>
    </citation>
    <scope>NUCLEOTIDE SEQUENCE [LARGE SCALE GENOMIC DNA]</scope>
    <source>
        <strain evidence="3 4">OD-Hann</strain>
    </source>
</reference>
<feature type="signal peptide" evidence="2">
    <location>
        <begin position="1"/>
        <end position="19"/>
    </location>
</feature>
<keyword evidence="2" id="KW-0732">Signal</keyword>
<feature type="region of interest" description="Disordered" evidence="1">
    <location>
        <begin position="102"/>
        <end position="137"/>
    </location>
</feature>
<evidence type="ECO:0000256" key="1">
    <source>
        <dbReference type="SAM" id="MobiDB-lite"/>
    </source>
</evidence>
<feature type="compositionally biased region" description="Pro residues" evidence="1">
    <location>
        <begin position="127"/>
        <end position="137"/>
    </location>
</feature>
<evidence type="ECO:0000313" key="3">
    <source>
        <dbReference type="EMBL" id="KHJ90585.1"/>
    </source>
</evidence>